<dbReference type="InterPro" id="IPR051135">
    <property type="entry name" value="Gal/GlcNAc/GalNAc_ST"/>
</dbReference>
<keyword evidence="3" id="KW-1185">Reference proteome</keyword>
<comment type="caution">
    <text evidence="2">The sequence shown here is derived from an EMBL/GenBank/DDBJ whole genome shotgun (WGS) entry which is preliminary data.</text>
</comment>
<dbReference type="EMBL" id="JAODUP010000261">
    <property type="protein sequence ID" value="KAK2154670.1"/>
    <property type="molecule type" value="Genomic_DNA"/>
</dbReference>
<protein>
    <recommendedName>
        <fullName evidence="1">Sulfotransferase domain-containing protein</fullName>
    </recommendedName>
</protein>
<dbReference type="GO" id="GO:0006790">
    <property type="term" value="P:sulfur compound metabolic process"/>
    <property type="evidence" value="ECO:0007669"/>
    <property type="project" value="TreeGrafter"/>
</dbReference>
<name>A0AAD9JLI2_9ANNE</name>
<dbReference type="Pfam" id="PF00685">
    <property type="entry name" value="Sulfotransfer_1"/>
    <property type="match status" value="1"/>
</dbReference>
<reference evidence="2" key="1">
    <citation type="journal article" date="2023" name="Mol. Biol. Evol.">
        <title>Third-Generation Sequencing Reveals the Adaptive Role of the Epigenome in Three Deep-Sea Polychaetes.</title>
        <authorList>
            <person name="Perez M."/>
            <person name="Aroh O."/>
            <person name="Sun Y."/>
            <person name="Lan Y."/>
            <person name="Juniper S.K."/>
            <person name="Young C.R."/>
            <person name="Angers B."/>
            <person name="Qian P.Y."/>
        </authorList>
    </citation>
    <scope>NUCLEOTIDE SEQUENCE</scope>
    <source>
        <strain evidence="2">P08H-3</strain>
    </source>
</reference>
<dbReference type="GO" id="GO:0001517">
    <property type="term" value="F:N-acetylglucosamine 6-O-sulfotransferase activity"/>
    <property type="evidence" value="ECO:0007669"/>
    <property type="project" value="TreeGrafter"/>
</dbReference>
<dbReference type="InterPro" id="IPR027417">
    <property type="entry name" value="P-loop_NTPase"/>
</dbReference>
<evidence type="ECO:0000313" key="2">
    <source>
        <dbReference type="EMBL" id="KAK2154670.1"/>
    </source>
</evidence>
<dbReference type="SUPFAM" id="SSF52540">
    <property type="entry name" value="P-loop containing nucleoside triphosphate hydrolases"/>
    <property type="match status" value="1"/>
</dbReference>
<dbReference type="AlphaFoldDB" id="A0AAD9JLI2"/>
<dbReference type="PANTHER" id="PTHR10704">
    <property type="entry name" value="CARBOHYDRATE SULFOTRANSFERASE"/>
    <property type="match status" value="1"/>
</dbReference>
<dbReference type="Gene3D" id="3.40.50.300">
    <property type="entry name" value="P-loop containing nucleotide triphosphate hydrolases"/>
    <property type="match status" value="1"/>
</dbReference>
<evidence type="ECO:0000259" key="1">
    <source>
        <dbReference type="Pfam" id="PF00685"/>
    </source>
</evidence>
<dbReference type="GO" id="GO:0006044">
    <property type="term" value="P:N-acetylglucosamine metabolic process"/>
    <property type="evidence" value="ECO:0007669"/>
    <property type="project" value="TreeGrafter"/>
</dbReference>
<sequence>MVIILTYQRSGSTFFGQIFNRNPKAFYAYEPLDGLYSAIYGTAQGYNAPSDIVQSWNGTQRMIPDFEIRSSAAVLDNLLTCKHDTLPTEIITNIFWVGFRSEHLTVNDYLECLINHKISYNNCRAKIKLCKTWFGQKDSKQLRCRDQLWKDTSPNTKPTTREFKAYSKCMDNFRQRASPCFPKLTEACISTDIRSTKVVRLSMRAVEVLLKRHPKRLKVSTMLCLLSVISDDDRMNIKVLHLLRNPKAVVLSRMKYESVRGHFAGQNKTAEAITLCKIIQEDLVIRHRLEHKYPDVFYQIIYEEFTKDPVGVTRNVYKHIGKPLPKVVEEFVLSKTSQNNTGPVKGLTKTETRQIDSVCSELYYNVPYKWQ</sequence>
<gene>
    <name evidence="2" type="ORF">LSH36_261g03022</name>
</gene>
<dbReference type="PANTHER" id="PTHR10704:SF44">
    <property type="entry name" value="LD35051P-RELATED"/>
    <property type="match status" value="1"/>
</dbReference>
<dbReference type="Proteomes" id="UP001208570">
    <property type="component" value="Unassembled WGS sequence"/>
</dbReference>
<evidence type="ECO:0000313" key="3">
    <source>
        <dbReference type="Proteomes" id="UP001208570"/>
    </source>
</evidence>
<accession>A0AAD9JLI2</accession>
<dbReference type="InterPro" id="IPR000863">
    <property type="entry name" value="Sulfotransferase_dom"/>
</dbReference>
<organism evidence="2 3">
    <name type="scientific">Paralvinella palmiformis</name>
    <dbReference type="NCBI Taxonomy" id="53620"/>
    <lineage>
        <taxon>Eukaryota</taxon>
        <taxon>Metazoa</taxon>
        <taxon>Spiralia</taxon>
        <taxon>Lophotrochozoa</taxon>
        <taxon>Annelida</taxon>
        <taxon>Polychaeta</taxon>
        <taxon>Sedentaria</taxon>
        <taxon>Canalipalpata</taxon>
        <taxon>Terebellida</taxon>
        <taxon>Terebelliformia</taxon>
        <taxon>Alvinellidae</taxon>
        <taxon>Paralvinella</taxon>
    </lineage>
</organism>
<feature type="domain" description="Sulfotransferase" evidence="1">
    <location>
        <begin position="2"/>
        <end position="341"/>
    </location>
</feature>
<proteinExistence type="predicted"/>